<name>A0A0B1TPT7_OESDE</name>
<accession>A0A0B1TPT7</accession>
<evidence type="ECO:0000313" key="1">
    <source>
        <dbReference type="EMBL" id="KHJ99264.1"/>
    </source>
</evidence>
<sequence>MKQCLSYKVHMLTYQPEFFTTYCRLSVCIDHFVMISQYEQRQCLLEKDADVYQTLIDCLVTHQKELDEIWSQTRWLTRIATEARDKQSK</sequence>
<reference evidence="1 2" key="1">
    <citation type="submission" date="2014-03" db="EMBL/GenBank/DDBJ databases">
        <title>Draft genome of the hookworm Oesophagostomum dentatum.</title>
        <authorList>
            <person name="Mitreva M."/>
        </authorList>
    </citation>
    <scope>NUCLEOTIDE SEQUENCE [LARGE SCALE GENOMIC DNA]</scope>
    <source>
        <strain evidence="1 2">OD-Hann</strain>
    </source>
</reference>
<keyword evidence="2" id="KW-1185">Reference proteome</keyword>
<proteinExistence type="predicted"/>
<gene>
    <name evidence="1" type="ORF">OESDEN_00753</name>
</gene>
<organism evidence="1 2">
    <name type="scientific">Oesophagostomum dentatum</name>
    <name type="common">Nodular worm</name>
    <dbReference type="NCBI Taxonomy" id="61180"/>
    <lineage>
        <taxon>Eukaryota</taxon>
        <taxon>Metazoa</taxon>
        <taxon>Ecdysozoa</taxon>
        <taxon>Nematoda</taxon>
        <taxon>Chromadorea</taxon>
        <taxon>Rhabditida</taxon>
        <taxon>Rhabditina</taxon>
        <taxon>Rhabditomorpha</taxon>
        <taxon>Strongyloidea</taxon>
        <taxon>Strongylidae</taxon>
        <taxon>Oesophagostomum</taxon>
    </lineage>
</organism>
<dbReference type="GO" id="GO:0000132">
    <property type="term" value="P:establishment of mitotic spindle orientation"/>
    <property type="evidence" value="ECO:0007669"/>
    <property type="project" value="TreeGrafter"/>
</dbReference>
<dbReference type="GO" id="GO:0061172">
    <property type="term" value="P:regulation of establishment of bipolar cell polarity"/>
    <property type="evidence" value="ECO:0007669"/>
    <property type="project" value="TreeGrafter"/>
</dbReference>
<dbReference type="InterPro" id="IPR039269">
    <property type="entry name" value="ANKFN1"/>
</dbReference>
<dbReference type="PANTHER" id="PTHR21437">
    <property type="entry name" value="WIDE AWAKE"/>
    <property type="match status" value="1"/>
</dbReference>
<dbReference type="GO" id="GO:0005819">
    <property type="term" value="C:spindle"/>
    <property type="evidence" value="ECO:0007669"/>
    <property type="project" value="TreeGrafter"/>
</dbReference>
<protein>
    <submittedName>
        <fullName evidence="1">Uncharacterized protein</fullName>
    </submittedName>
</protein>
<evidence type="ECO:0000313" key="2">
    <source>
        <dbReference type="Proteomes" id="UP000053660"/>
    </source>
</evidence>
<dbReference type="EMBL" id="KN549230">
    <property type="protein sequence ID" value="KHJ99264.1"/>
    <property type="molecule type" value="Genomic_DNA"/>
</dbReference>
<dbReference type="Proteomes" id="UP000053660">
    <property type="component" value="Unassembled WGS sequence"/>
</dbReference>
<dbReference type="AlphaFoldDB" id="A0A0B1TPT7"/>
<dbReference type="OrthoDB" id="2428204at2759"/>
<dbReference type="PANTHER" id="PTHR21437:SF1">
    <property type="entry name" value="WIDE AWAKE"/>
    <property type="match status" value="1"/>
</dbReference>